<dbReference type="Gene3D" id="1.25.40.20">
    <property type="entry name" value="Ankyrin repeat-containing domain"/>
    <property type="match status" value="4"/>
</dbReference>
<keyword evidence="2 3" id="KW-0040">ANK repeat</keyword>
<feature type="compositionally biased region" description="Polar residues" evidence="5">
    <location>
        <begin position="1782"/>
        <end position="1794"/>
    </location>
</feature>
<proteinExistence type="predicted"/>
<dbReference type="Pfam" id="PF13857">
    <property type="entry name" value="Ank_5"/>
    <property type="match status" value="1"/>
</dbReference>
<dbReference type="SMART" id="SM00248">
    <property type="entry name" value="ANK"/>
    <property type="match status" value="6"/>
</dbReference>
<feature type="region of interest" description="Disordered" evidence="5">
    <location>
        <begin position="1109"/>
        <end position="1135"/>
    </location>
</feature>
<evidence type="ECO:0000313" key="6">
    <source>
        <dbReference type="EMBL" id="KAK9719004.1"/>
    </source>
</evidence>
<dbReference type="PRINTS" id="PR01415">
    <property type="entry name" value="ANKYRIN"/>
</dbReference>
<reference evidence="6 7" key="1">
    <citation type="submission" date="2023-04" db="EMBL/GenBank/DDBJ databases">
        <title>Genome of Basidiobolus ranarum AG-B5.</title>
        <authorList>
            <person name="Stajich J.E."/>
            <person name="Carter-House D."/>
            <person name="Gryganskyi A."/>
        </authorList>
    </citation>
    <scope>NUCLEOTIDE SEQUENCE [LARGE SCALE GENOMIC DNA]</scope>
    <source>
        <strain evidence="6 7">AG-B5</strain>
    </source>
</reference>
<dbReference type="Pfam" id="PF00023">
    <property type="entry name" value="Ank"/>
    <property type="match status" value="1"/>
</dbReference>
<feature type="repeat" description="ANK" evidence="3">
    <location>
        <begin position="449"/>
        <end position="482"/>
    </location>
</feature>
<keyword evidence="1" id="KW-0677">Repeat</keyword>
<feature type="region of interest" description="Disordered" evidence="5">
    <location>
        <begin position="1718"/>
        <end position="1765"/>
    </location>
</feature>
<dbReference type="Pfam" id="PF12796">
    <property type="entry name" value="Ank_2"/>
    <property type="match status" value="1"/>
</dbReference>
<dbReference type="PANTHER" id="PTHR24123:SF33">
    <property type="entry name" value="PROTEIN HOS4"/>
    <property type="match status" value="1"/>
</dbReference>
<feature type="region of interest" description="Disordered" evidence="5">
    <location>
        <begin position="1834"/>
        <end position="1853"/>
    </location>
</feature>
<dbReference type="PANTHER" id="PTHR24123">
    <property type="entry name" value="ANKYRIN REPEAT-CONTAINING"/>
    <property type="match status" value="1"/>
</dbReference>
<dbReference type="Proteomes" id="UP001479436">
    <property type="component" value="Unassembled WGS sequence"/>
</dbReference>
<sequence length="1885" mass="210908">MAAPLPAMNLSRAATTNDIHSARFLLDAGHYPNEHISWNVGSTVSPILFVENEDRMNDGDCGFYQSTPLNIAVFSGHEQMVDLLLESGADPTLKDSLGRNALTCAIYGIDTMEVTSENITQASFTHPSHLAILRKLIPTFKASYLNEPCPTLNGITPLCLASYLGKYKVVLALIEEGKADVDSPDSNGATPLMYAARDGHSNIVQLLLEFGARPDLVDCNAWSSLQYARGFPEITILLEENLRQSRQNVQKNLSLSHHLSGITAVVYPNFLGRLASLLSDLPSPRVATFSESDQCEDKAVEIYVSNRERMEAIKRNDHLRLESLLFSSNGNTSFLADNSINQPDSKSGSTLLHHTARVRPVPSLENIVLLYQAGADINAQTYDGRTVIHHLCRFKRAKSRRPSSLPLPDSNEHKEGKSVTAEEIHGEQIANCADLLIRLGALINIKDRLGNTPIHYAVQAEDRLELVKTLVKAGADLNIRNNNGKTPAECATDYCTRKMLWEVNPPMTKLETNLIPLHGYRVDSGNDISPLEVKDSLLNLKRSSVMTLSVGSNRNNFAESDANLRRWNSTRTIKGNKKHFSLSVISKMLRENGKKQGSVVSQRDSRGSLGVSFPESDRSDASDEELEDPVYVGEGIMSPRAAIQAKQQNRISPRINDYKRASSISLLTRIWKDQNNGEGQKSKRASRTVTIMEEHPNTTPNIRVSSLSSSSSSNPTFIVTNSDQDDKLSIITDASSITSESSEEFTTSTNEKSRSLYVKPIESISSCDVYDVSETVQYPNCRASQVIPLSTSDLKPVYMHDVNSMSISCPDFKTHHSMSQDLSVSFKTEGKSSISEKRSRPNSILHVSDEIEIQFHQVIKDFRTFDSSVSSSIEGTLQLIAEHILLPSPKTLQLAENGSETASPQQHYMINFEKLIRIQDVINYFHPDLEQMSQHLVSIAQQYHIVIDAHRSIIEGYEVEWTSIISAWEQDISKINELESSNQGIRGELESIETEARKLLSELELSREKKLRHLAKELVPDLLEPEQLSLSPILDTTTTPRRRSNSIFSDSPSEIIEKLASKVCNLERELESRNKKDKERELLICEFAKILENNVKEAEFDLIKQCKEKRSNANSRSGSPCESPKSPRSNEKEDSLVQILRRQLDIKDRQIQQLKRANESLKSKLTNGESSPTSSKEDKTGALEETSLSTPPKQSIVDVEPESVSSVEVPAECSRLEVELRYVIGNLKEIEMQIRETDSKLHRVVTSKRWIYHKSLALDQRGLNNAYSSNELSLEDSDTESLPNLMEQANMLCAEHDQIIADRRGLEKEKLSVIRRMNQLRTRIKELLRREITETNETPQKSFSSEISMNNEHQEAYEGVLPQVTESKLSIQSVESLIFSLQITLTHQLRILSSGLTSSRLQIASAKGELPSLVAQAKRFVHELNATKEQLGAIGTTIEMVLANRKLLLRHYGEIGVELNRIVSSAYLHKSQRSSFADNNDHNGVLVPLPKLDEWLQNYQSGHQPSWASSQDIEELGLIYASFWSSLETAREEKSLLQRKYTQIENVLLRERKLLDSSGMESESGLLGISKILNKIRNREELWQSTKTVNTNPTPSVQKKRQGGIIPRSTSNDDFGSIISTQLSASPLRIQSGSQAPLQNFKIPPFNANKLSRSSLFLDLQPAIKKSRSSCPDLRLLVKQSLSTTTAMPDRKYSTPILKTKNGNVKPLRRRAHSIDGSIRPTIPKTTPRRPQTSNNSPILDLSKKKLTPLKGPERRNPVRSVSASPEIRTLRKIASSASLLNRSPGTRSVTNPSALGLNGFSKTENRGGSRTDLLQQKLTILSQLRKEMDILERVNSSATTSTPNNNSQEEEKRRFQAILRKKREYILRLKDLTKECQVALNSSC</sequence>
<evidence type="ECO:0000256" key="1">
    <source>
        <dbReference type="ARBA" id="ARBA00022737"/>
    </source>
</evidence>
<protein>
    <submittedName>
        <fullName evidence="6">Uncharacterized protein</fullName>
    </submittedName>
</protein>
<feature type="region of interest" description="Disordered" evidence="5">
    <location>
        <begin position="592"/>
        <end position="626"/>
    </location>
</feature>
<evidence type="ECO:0000256" key="3">
    <source>
        <dbReference type="PROSITE-ProRule" id="PRU00023"/>
    </source>
</evidence>
<feature type="repeat" description="ANK" evidence="3">
    <location>
        <begin position="64"/>
        <end position="96"/>
    </location>
</feature>
<dbReference type="SUPFAM" id="SSF48403">
    <property type="entry name" value="Ankyrin repeat"/>
    <property type="match status" value="2"/>
</dbReference>
<feature type="compositionally biased region" description="Polar residues" evidence="5">
    <location>
        <begin position="1586"/>
        <end position="1597"/>
    </location>
</feature>
<organism evidence="6 7">
    <name type="scientific">Basidiobolus ranarum</name>
    <dbReference type="NCBI Taxonomy" id="34480"/>
    <lineage>
        <taxon>Eukaryota</taxon>
        <taxon>Fungi</taxon>
        <taxon>Fungi incertae sedis</taxon>
        <taxon>Zoopagomycota</taxon>
        <taxon>Entomophthoromycotina</taxon>
        <taxon>Basidiobolomycetes</taxon>
        <taxon>Basidiobolales</taxon>
        <taxon>Basidiobolaceae</taxon>
        <taxon>Basidiobolus</taxon>
    </lineage>
</organism>
<evidence type="ECO:0000313" key="7">
    <source>
        <dbReference type="Proteomes" id="UP001479436"/>
    </source>
</evidence>
<gene>
    <name evidence="6" type="ORF">K7432_005098</name>
</gene>
<feature type="compositionally biased region" description="Low complexity" evidence="5">
    <location>
        <begin position="1836"/>
        <end position="1848"/>
    </location>
</feature>
<evidence type="ECO:0000256" key="4">
    <source>
        <dbReference type="SAM" id="Coils"/>
    </source>
</evidence>
<feature type="compositionally biased region" description="Polar residues" evidence="5">
    <location>
        <begin position="1163"/>
        <end position="1174"/>
    </location>
</feature>
<feature type="region of interest" description="Disordered" evidence="5">
    <location>
        <begin position="1782"/>
        <end position="1809"/>
    </location>
</feature>
<comment type="caution">
    <text evidence="6">The sequence shown here is derived from an EMBL/GenBank/DDBJ whole genome shotgun (WGS) entry which is preliminary data.</text>
</comment>
<feature type="repeat" description="ANK" evidence="3">
    <location>
        <begin position="153"/>
        <end position="186"/>
    </location>
</feature>
<evidence type="ECO:0000256" key="2">
    <source>
        <dbReference type="ARBA" id="ARBA00023043"/>
    </source>
</evidence>
<accession>A0ABR2W3K3</accession>
<dbReference type="InterPro" id="IPR002110">
    <property type="entry name" value="Ankyrin_rpt"/>
</dbReference>
<dbReference type="InterPro" id="IPR036770">
    <property type="entry name" value="Ankyrin_rpt-contain_sf"/>
</dbReference>
<feature type="repeat" description="ANK" evidence="3">
    <location>
        <begin position="187"/>
        <end position="219"/>
    </location>
</feature>
<feature type="region of interest" description="Disordered" evidence="5">
    <location>
        <begin position="1157"/>
        <end position="1201"/>
    </location>
</feature>
<dbReference type="PROSITE" id="PS50088">
    <property type="entry name" value="ANK_REPEAT"/>
    <property type="match status" value="4"/>
</dbReference>
<feature type="region of interest" description="Disordered" evidence="5">
    <location>
        <begin position="1586"/>
        <end position="1607"/>
    </location>
</feature>
<feature type="compositionally biased region" description="Low complexity" evidence="5">
    <location>
        <begin position="1720"/>
        <end position="1733"/>
    </location>
</feature>
<evidence type="ECO:0000256" key="5">
    <source>
        <dbReference type="SAM" id="MobiDB-lite"/>
    </source>
</evidence>
<dbReference type="EMBL" id="JASJQH010007067">
    <property type="protein sequence ID" value="KAK9719004.1"/>
    <property type="molecule type" value="Genomic_DNA"/>
</dbReference>
<keyword evidence="4" id="KW-0175">Coiled coil</keyword>
<dbReference type="PROSITE" id="PS50297">
    <property type="entry name" value="ANK_REP_REGION"/>
    <property type="match status" value="3"/>
</dbReference>
<dbReference type="InterPro" id="IPR051165">
    <property type="entry name" value="Multifunctional_ANK_Repeat"/>
</dbReference>
<keyword evidence="7" id="KW-1185">Reference proteome</keyword>
<feature type="coiled-coil region" evidence="4">
    <location>
        <begin position="975"/>
        <end position="1009"/>
    </location>
</feature>
<name>A0ABR2W3K3_9FUNG</name>